<dbReference type="STRING" id="1193182.BN11_4580009"/>
<name>W6K0M0_9MICO</name>
<dbReference type="AlphaFoldDB" id="W6K0M0"/>
<reference evidence="1 2" key="1">
    <citation type="journal article" date="2013" name="ISME J.">
        <title>A metabolic model for members of the genus Tetrasphaera involved in enhanced biological phosphorus removal.</title>
        <authorList>
            <person name="Kristiansen R."/>
            <person name="Nguyen H.T.T."/>
            <person name="Saunders A.M."/>
            <person name="Nielsen J.L."/>
            <person name="Wimmer R."/>
            <person name="Le V.Q."/>
            <person name="McIlroy S.J."/>
            <person name="Petrovski S."/>
            <person name="Seviour R.J."/>
            <person name="Calteau A."/>
            <person name="Nielsen K.L."/>
            <person name="Nielsen P.H."/>
        </authorList>
    </citation>
    <scope>NUCLEOTIDE SEQUENCE [LARGE SCALE GENOMIC DNA]</scope>
    <source>
        <strain evidence="1 2">Ben110</strain>
    </source>
</reference>
<comment type="caution">
    <text evidence="1">The sequence shown here is derived from an EMBL/GenBank/DDBJ whole genome shotgun (WGS) entry which is preliminary data.</text>
</comment>
<dbReference type="Proteomes" id="UP000035763">
    <property type="component" value="Unassembled WGS sequence"/>
</dbReference>
<dbReference type="RefSeq" id="WP_235435554.1">
    <property type="nucleotide sequence ID" value="NZ_HG764815.1"/>
</dbReference>
<sequence length="142" mass="16285">MKQDVTPTTRWLATTADFMPALDGPAGVAERLLLLVHYGIDWSGGWVSRYRPTYWESLLPDRVICATYRSANLRRWWRDVADDLGSQPRTAAERAELEQLLRAESLPVLEVLRFETEALLLRTRIVADTVRQTRATRTEEVA</sequence>
<dbReference type="EMBL" id="CAJA01000399">
    <property type="protein sequence ID" value="CCH74565.1"/>
    <property type="molecule type" value="Genomic_DNA"/>
</dbReference>
<proteinExistence type="predicted"/>
<evidence type="ECO:0000313" key="1">
    <source>
        <dbReference type="EMBL" id="CCH74565.1"/>
    </source>
</evidence>
<accession>W6K0M0</accession>
<keyword evidence="2" id="KW-1185">Reference proteome</keyword>
<organism evidence="1 2">
    <name type="scientific">Nostocoides australiense Ben110</name>
    <dbReference type="NCBI Taxonomy" id="1193182"/>
    <lineage>
        <taxon>Bacteria</taxon>
        <taxon>Bacillati</taxon>
        <taxon>Actinomycetota</taxon>
        <taxon>Actinomycetes</taxon>
        <taxon>Micrococcales</taxon>
        <taxon>Intrasporangiaceae</taxon>
        <taxon>Nostocoides</taxon>
    </lineage>
</organism>
<protein>
    <submittedName>
        <fullName evidence="1">Uncharacterized protein</fullName>
    </submittedName>
</protein>
<gene>
    <name evidence="1" type="ORF">BN11_4580009</name>
</gene>
<evidence type="ECO:0000313" key="2">
    <source>
        <dbReference type="Proteomes" id="UP000035763"/>
    </source>
</evidence>